<dbReference type="PANTHER" id="PTHR37030">
    <property type="entry name" value="NUCLEOTIDYLTRANSFERASE"/>
    <property type="match status" value="1"/>
</dbReference>
<feature type="domain" description="Polymerase nucleotidyl transferase" evidence="1">
    <location>
        <begin position="25"/>
        <end position="93"/>
    </location>
</feature>
<dbReference type="EMBL" id="AP026830">
    <property type="protein sequence ID" value="BDR91483.1"/>
    <property type="molecule type" value="Genomic_DNA"/>
</dbReference>
<evidence type="ECO:0000313" key="2">
    <source>
        <dbReference type="EMBL" id="BDR91483.1"/>
    </source>
</evidence>
<dbReference type="EMBL" id="BMNM01000002">
    <property type="protein sequence ID" value="GGI73490.1"/>
    <property type="molecule type" value="Genomic_DNA"/>
</dbReference>
<keyword evidence="5" id="KW-1185">Reference proteome</keyword>
<dbReference type="SUPFAM" id="SSF81301">
    <property type="entry name" value="Nucleotidyltransferase"/>
    <property type="match status" value="1"/>
</dbReference>
<proteinExistence type="predicted"/>
<evidence type="ECO:0000313" key="4">
    <source>
        <dbReference type="Proteomes" id="UP000657075"/>
    </source>
</evidence>
<dbReference type="AlphaFoldDB" id="A0A830E605"/>
<dbReference type="GO" id="GO:0016779">
    <property type="term" value="F:nucleotidyltransferase activity"/>
    <property type="evidence" value="ECO:0007669"/>
    <property type="project" value="InterPro"/>
</dbReference>
<dbReference type="Proteomes" id="UP001060771">
    <property type="component" value="Chromosome"/>
</dbReference>
<dbReference type="OrthoDB" id="40412at2157"/>
<evidence type="ECO:0000313" key="3">
    <source>
        <dbReference type="EMBL" id="GGI73490.1"/>
    </source>
</evidence>
<reference evidence="2" key="4">
    <citation type="journal article" date="2023" name="Microbiol. Resour. Announc.">
        <title>Complete Genome Sequence of Vulcanisaeta souniana Strain IC-059, a Hyperthermophilic Archaeon Isolated from Hot Spring Water in Japan.</title>
        <authorList>
            <person name="Kato S."/>
            <person name="Itoh T."/>
            <person name="Wu L."/>
            <person name="Ma J."/>
            <person name="Ohkuma M."/>
        </authorList>
    </citation>
    <scope>NUCLEOTIDE SEQUENCE</scope>
    <source>
        <strain evidence="2">JCM 11219</strain>
    </source>
</reference>
<protein>
    <submittedName>
        <fullName evidence="3">DNA polymerase</fullName>
    </submittedName>
</protein>
<dbReference type="RefSeq" id="WP_054843356.1">
    <property type="nucleotide sequence ID" value="NZ_AP026830.1"/>
</dbReference>
<dbReference type="Gene3D" id="3.30.460.10">
    <property type="entry name" value="Beta Polymerase, domain 2"/>
    <property type="match status" value="1"/>
</dbReference>
<reference evidence="3" key="2">
    <citation type="submission" date="2020-09" db="EMBL/GenBank/DDBJ databases">
        <authorList>
            <person name="Sun Q."/>
            <person name="Ohkuma M."/>
        </authorList>
    </citation>
    <scope>NUCLEOTIDE SEQUENCE</scope>
    <source>
        <strain evidence="3">JCM 11219</strain>
    </source>
</reference>
<sequence length="117" mass="13420">MSSWVRYHFEHLRRWREYAVAVMRAARDLIPGVRVFVIGGVAEGRTTVLSDIDILIIIPGGVTVNKGRLYRDILIRAMDVYGLPWDAPVELHIVNDDEGRYYFESSSRVIEIDDGSR</sequence>
<dbReference type="InterPro" id="IPR043519">
    <property type="entry name" value="NT_sf"/>
</dbReference>
<reference evidence="5" key="3">
    <citation type="submission" date="2022-09" db="EMBL/GenBank/DDBJ databases">
        <title>Complete genome sequence of Vulcanisaeta souniana.</title>
        <authorList>
            <person name="Kato S."/>
            <person name="Itoh T."/>
            <person name="Ohkuma M."/>
        </authorList>
    </citation>
    <scope>NUCLEOTIDE SEQUENCE [LARGE SCALE GENOMIC DNA]</scope>
    <source>
        <strain evidence="5">JCM 11219</strain>
    </source>
</reference>
<dbReference type="Proteomes" id="UP000657075">
    <property type="component" value="Unassembled WGS sequence"/>
</dbReference>
<accession>A0A830E605</accession>
<gene>
    <name evidence="3" type="ORF">GCM10007112_07950</name>
    <name evidence="2" type="ORF">Vsou_05760</name>
</gene>
<reference evidence="3" key="1">
    <citation type="journal article" date="2014" name="Int. J. Syst. Evol. Microbiol.">
        <title>Complete genome sequence of Corynebacterium casei LMG S-19264T (=DSM 44701T), isolated from a smear-ripened cheese.</title>
        <authorList>
            <consortium name="US DOE Joint Genome Institute (JGI-PGF)"/>
            <person name="Walter F."/>
            <person name="Albersmeier A."/>
            <person name="Kalinowski J."/>
            <person name="Ruckert C."/>
        </authorList>
    </citation>
    <scope>NUCLEOTIDE SEQUENCE</scope>
    <source>
        <strain evidence="3">JCM 11219</strain>
    </source>
</reference>
<name>A0A830E605_9CREN</name>
<dbReference type="Pfam" id="PF01909">
    <property type="entry name" value="NTP_transf_2"/>
    <property type="match status" value="1"/>
</dbReference>
<organism evidence="3 4">
    <name type="scientific">Vulcanisaeta souniana JCM 11219</name>
    <dbReference type="NCBI Taxonomy" id="1293586"/>
    <lineage>
        <taxon>Archaea</taxon>
        <taxon>Thermoproteota</taxon>
        <taxon>Thermoprotei</taxon>
        <taxon>Thermoproteales</taxon>
        <taxon>Thermoproteaceae</taxon>
        <taxon>Vulcanisaeta</taxon>
    </lineage>
</organism>
<dbReference type="PANTHER" id="PTHR37030:SF3">
    <property type="entry name" value="POLYMERASE NUCLEOTIDYL TRANSFERASE DOMAIN-CONTAINING PROTEIN"/>
    <property type="match status" value="1"/>
</dbReference>
<dbReference type="GeneID" id="76206132"/>
<dbReference type="InterPro" id="IPR002934">
    <property type="entry name" value="Polymerase_NTP_transf_dom"/>
</dbReference>
<evidence type="ECO:0000313" key="5">
    <source>
        <dbReference type="Proteomes" id="UP001060771"/>
    </source>
</evidence>
<evidence type="ECO:0000259" key="1">
    <source>
        <dbReference type="Pfam" id="PF01909"/>
    </source>
</evidence>